<dbReference type="RefSeq" id="WP_144413703.1">
    <property type="nucleotide sequence ID" value="NZ_CP010904.1"/>
</dbReference>
<dbReference type="Proteomes" id="UP000035268">
    <property type="component" value="Chromosome"/>
</dbReference>
<dbReference type="STRING" id="1307763.L21SP4_00181"/>
<sequence length="490" mass="54249">MSIRTRMLAATAVLLAAVYGANIALNIKAQHDYSAYLERFTPSAELVQALDSGNLIGIAEQLVALEPSVAEPANVKRLGESEYAELRDLDFDRLALRYIETAKQHMQREVWAYLGREVSLDEAAWEALYPAETFGCDIPDLARLLLSELFAATETFSVDYGLTGGGQTRDPEQAVLNLLASGEAMPERTWEMISDVITSTFETDTHRHVTTIPRLTGFKEKMVLRLNDTNRPIMLDRFYIAAPYEFTASLEKQKSRWDSDDADTAELLARIRRDRDLQALDSGTAVGSPNRAEGLVHARYRGLSGTILSACNPAITFWVEAELPSSAVSRLTGGGRFEMAALPSGDAEIELTGRLLDDAFTPRDLRLYAHRMRYRMLMGVASRFMDRSSSAFNVYEEHFNALTELDDSAPSALAGDIHSRPEIREAVEDLLVGERAVDADAAGTTLEKLRSAGIRDKAALYRLLSIWLDEFETTGMPRPLGEIAEDVKAG</sequence>
<gene>
    <name evidence="1" type="ORF">L21SP4_00181</name>
</gene>
<accession>A0A0G3EFA8</accession>
<dbReference type="EMBL" id="CP010904">
    <property type="protein sequence ID" value="AKJ63465.1"/>
    <property type="molecule type" value="Genomic_DNA"/>
</dbReference>
<keyword evidence="2" id="KW-1185">Reference proteome</keyword>
<proteinExistence type="predicted"/>
<reference evidence="1 2" key="2">
    <citation type="journal article" date="2016" name="ISME J.">
        <title>Characterization of the first cultured representative of Verrucomicrobia subdivision 5 indicates the proposal of a novel phylum.</title>
        <authorList>
            <person name="Spring S."/>
            <person name="Bunk B."/>
            <person name="Sproer C."/>
            <person name="Schumann P."/>
            <person name="Rohde M."/>
            <person name="Tindall B.J."/>
            <person name="Klenk H.P."/>
        </authorList>
    </citation>
    <scope>NUCLEOTIDE SEQUENCE [LARGE SCALE GENOMIC DNA]</scope>
    <source>
        <strain evidence="1 2">L21-Fru-AB</strain>
    </source>
</reference>
<dbReference type="KEGG" id="vbl:L21SP4_00181"/>
<name>A0A0G3EFA8_9BACT</name>
<evidence type="ECO:0000313" key="2">
    <source>
        <dbReference type="Proteomes" id="UP000035268"/>
    </source>
</evidence>
<evidence type="ECO:0000313" key="1">
    <source>
        <dbReference type="EMBL" id="AKJ63465.1"/>
    </source>
</evidence>
<dbReference type="AlphaFoldDB" id="A0A0G3EFA8"/>
<organism evidence="1 2">
    <name type="scientific">Kiritimatiella glycovorans</name>
    <dbReference type="NCBI Taxonomy" id="1307763"/>
    <lineage>
        <taxon>Bacteria</taxon>
        <taxon>Pseudomonadati</taxon>
        <taxon>Kiritimatiellota</taxon>
        <taxon>Kiritimatiellia</taxon>
        <taxon>Kiritimatiellales</taxon>
        <taxon>Kiritimatiellaceae</taxon>
        <taxon>Kiritimatiella</taxon>
    </lineage>
</organism>
<reference evidence="2" key="1">
    <citation type="submission" date="2015-02" db="EMBL/GenBank/DDBJ databases">
        <title>Description and complete genome sequence of the first cultured representative of the subdivision 5 of the Verrucomicrobia phylum.</title>
        <authorList>
            <person name="Spring S."/>
            <person name="Bunk B."/>
            <person name="Sproer C."/>
            <person name="Klenk H.-P."/>
        </authorList>
    </citation>
    <scope>NUCLEOTIDE SEQUENCE [LARGE SCALE GENOMIC DNA]</scope>
    <source>
        <strain evidence="2">L21-Fru-AB</strain>
    </source>
</reference>
<protein>
    <submittedName>
        <fullName evidence="1">Uncharacterized protein</fullName>
    </submittedName>
</protein>